<keyword evidence="1" id="KW-0732">Signal</keyword>
<protein>
    <submittedName>
        <fullName evidence="2">Putative secreted protein</fullName>
    </submittedName>
</protein>
<dbReference type="Proteomes" id="UP000187464">
    <property type="component" value="Chromosome I"/>
</dbReference>
<gene>
    <name evidence="2" type="ORF">PSM36_0446</name>
</gene>
<dbReference type="RefSeq" id="WP_076928594.1">
    <property type="nucleotide sequence ID" value="NZ_LT605205.1"/>
</dbReference>
<feature type="signal peptide" evidence="1">
    <location>
        <begin position="1"/>
        <end position="23"/>
    </location>
</feature>
<dbReference type="GO" id="GO:0051537">
    <property type="term" value="F:2 iron, 2 sulfur cluster binding"/>
    <property type="evidence" value="ECO:0007669"/>
    <property type="project" value="InterPro"/>
</dbReference>
<dbReference type="KEGG" id="psac:PSM36_0446"/>
<dbReference type="STRING" id="1642647.PSM36_0446"/>
<keyword evidence="3" id="KW-1185">Reference proteome</keyword>
<accession>A0A1R3T268</accession>
<evidence type="ECO:0000313" key="3">
    <source>
        <dbReference type="Proteomes" id="UP000187464"/>
    </source>
</evidence>
<dbReference type="InterPro" id="IPR036922">
    <property type="entry name" value="Rieske_2Fe-2S_sf"/>
</dbReference>
<dbReference type="PROSITE" id="PS51257">
    <property type="entry name" value="PROKAR_LIPOPROTEIN"/>
    <property type="match status" value="1"/>
</dbReference>
<dbReference type="EMBL" id="LT605205">
    <property type="protein sequence ID" value="SCD19278.1"/>
    <property type="molecule type" value="Genomic_DNA"/>
</dbReference>
<feature type="chain" id="PRO_5012842450" evidence="1">
    <location>
        <begin position="24"/>
        <end position="156"/>
    </location>
</feature>
<sequence>MRRMVFVLSVIILLAFSCGDETARQTVPYAPVNFRVDPSGYDAILNNPHSYKIFTEEERRLPSDRFGYAGVLVVSDARGDLHAFDLCCPHEDSKGITVTPDYEENEGYNGKVKCVSCGSVFVTMFGLGSVESGPSTEPLQRYNVLPLQDGSYRVVN</sequence>
<dbReference type="AlphaFoldDB" id="A0A1R3T268"/>
<dbReference type="Gene3D" id="2.102.10.10">
    <property type="entry name" value="Rieske [2Fe-2S] iron-sulphur domain"/>
    <property type="match status" value="1"/>
</dbReference>
<name>A0A1R3T268_9BACT</name>
<evidence type="ECO:0000313" key="2">
    <source>
        <dbReference type="EMBL" id="SCD19278.1"/>
    </source>
</evidence>
<proteinExistence type="predicted"/>
<organism evidence="2 3">
    <name type="scientific">Proteiniphilum saccharofermentans</name>
    <dbReference type="NCBI Taxonomy" id="1642647"/>
    <lineage>
        <taxon>Bacteria</taxon>
        <taxon>Pseudomonadati</taxon>
        <taxon>Bacteroidota</taxon>
        <taxon>Bacteroidia</taxon>
        <taxon>Bacteroidales</taxon>
        <taxon>Dysgonomonadaceae</taxon>
        <taxon>Proteiniphilum</taxon>
    </lineage>
</organism>
<reference evidence="2 3" key="1">
    <citation type="submission" date="2016-08" db="EMBL/GenBank/DDBJ databases">
        <authorList>
            <person name="Seilhamer J.J."/>
        </authorList>
    </citation>
    <scope>NUCLEOTIDE SEQUENCE [LARGE SCALE GENOMIC DNA]</scope>
    <source>
        <strain evidence="2">M3/6</strain>
    </source>
</reference>
<evidence type="ECO:0000256" key="1">
    <source>
        <dbReference type="SAM" id="SignalP"/>
    </source>
</evidence>
<dbReference type="SUPFAM" id="SSF50022">
    <property type="entry name" value="ISP domain"/>
    <property type="match status" value="1"/>
</dbReference>